<organism evidence="1 2">
    <name type="scientific">Batillaria attramentaria</name>
    <dbReference type="NCBI Taxonomy" id="370345"/>
    <lineage>
        <taxon>Eukaryota</taxon>
        <taxon>Metazoa</taxon>
        <taxon>Spiralia</taxon>
        <taxon>Lophotrochozoa</taxon>
        <taxon>Mollusca</taxon>
        <taxon>Gastropoda</taxon>
        <taxon>Caenogastropoda</taxon>
        <taxon>Sorbeoconcha</taxon>
        <taxon>Cerithioidea</taxon>
        <taxon>Batillariidae</taxon>
        <taxon>Batillaria</taxon>
    </lineage>
</organism>
<name>A0ABD0LN83_9CAEN</name>
<dbReference type="AlphaFoldDB" id="A0ABD0LN83"/>
<comment type="caution">
    <text evidence="1">The sequence shown here is derived from an EMBL/GenBank/DDBJ whole genome shotgun (WGS) entry which is preliminary data.</text>
</comment>
<dbReference type="EMBL" id="JACVVK020000034">
    <property type="protein sequence ID" value="KAK7500933.1"/>
    <property type="molecule type" value="Genomic_DNA"/>
</dbReference>
<gene>
    <name evidence="1" type="ORF">BaRGS_00007813</name>
</gene>
<evidence type="ECO:0000313" key="2">
    <source>
        <dbReference type="Proteomes" id="UP001519460"/>
    </source>
</evidence>
<proteinExistence type="predicted"/>
<sequence>MSVSLTNGDVILSPNAVNRWNQQTQAYNDQLHDGHEETAKPTSADCLLFPECCETKPSLPEYTCNAWLSVSQKRNPRPSPQPIFSYAACPAGLIHNSFFFKRPRSPQGLTGAAKSILVGQAESPWTPLEKSTGGTPAACLSILLC</sequence>
<dbReference type="Proteomes" id="UP001519460">
    <property type="component" value="Unassembled WGS sequence"/>
</dbReference>
<evidence type="ECO:0000313" key="1">
    <source>
        <dbReference type="EMBL" id="KAK7500933.1"/>
    </source>
</evidence>
<protein>
    <submittedName>
        <fullName evidence="1">Uncharacterized protein</fullName>
    </submittedName>
</protein>
<accession>A0ABD0LN83</accession>
<reference evidence="1 2" key="1">
    <citation type="journal article" date="2023" name="Sci. Data">
        <title>Genome assembly of the Korean intertidal mud-creeper Batillaria attramentaria.</title>
        <authorList>
            <person name="Patra A.K."/>
            <person name="Ho P.T."/>
            <person name="Jun S."/>
            <person name="Lee S.J."/>
            <person name="Kim Y."/>
            <person name="Won Y.J."/>
        </authorList>
    </citation>
    <scope>NUCLEOTIDE SEQUENCE [LARGE SCALE GENOMIC DNA]</scope>
    <source>
        <strain evidence="1">Wonlab-2016</strain>
    </source>
</reference>
<keyword evidence="2" id="KW-1185">Reference proteome</keyword>